<dbReference type="PANTHER" id="PTHR11758">
    <property type="entry name" value="40S RIBOSOMAL PROTEIN S15A"/>
    <property type="match status" value="1"/>
</dbReference>
<comment type="caution">
    <text evidence="7">The sequence shown here is derived from an EMBL/GenBank/DDBJ whole genome shotgun (WGS) entry which is preliminary data.</text>
</comment>
<dbReference type="PROSITE" id="PS00053">
    <property type="entry name" value="RIBOSOMAL_S8"/>
    <property type="match status" value="1"/>
</dbReference>
<proteinExistence type="inferred from homology"/>
<evidence type="ECO:0000256" key="5">
    <source>
        <dbReference type="ARBA" id="ARBA00035525"/>
    </source>
</evidence>
<dbReference type="GO" id="GO:0005737">
    <property type="term" value="C:cytoplasm"/>
    <property type="evidence" value="ECO:0007669"/>
    <property type="project" value="UniProtKB-ARBA"/>
</dbReference>
<evidence type="ECO:0000256" key="6">
    <source>
        <dbReference type="RuleBase" id="RU003660"/>
    </source>
</evidence>
<evidence type="ECO:0000313" key="8">
    <source>
        <dbReference type="Proteomes" id="UP000231198"/>
    </source>
</evidence>
<dbReference type="Gene3D" id="3.30.1490.10">
    <property type="match status" value="1"/>
</dbReference>
<comment type="similarity">
    <text evidence="1 6">Belongs to the universal ribosomal protein uS8 family.</text>
</comment>
<dbReference type="SUPFAM" id="SSF56047">
    <property type="entry name" value="Ribosomal protein S8"/>
    <property type="match status" value="1"/>
</dbReference>
<dbReference type="Gene3D" id="3.30.1370.30">
    <property type="match status" value="1"/>
</dbReference>
<dbReference type="GO" id="GO:0006412">
    <property type="term" value="P:translation"/>
    <property type="evidence" value="ECO:0007669"/>
    <property type="project" value="InterPro"/>
</dbReference>
<dbReference type="EMBL" id="PEZG01000043">
    <property type="protein sequence ID" value="PIS15753.1"/>
    <property type="molecule type" value="Genomic_DNA"/>
</dbReference>
<dbReference type="GO" id="GO:0003735">
    <property type="term" value="F:structural constituent of ribosome"/>
    <property type="evidence" value="ECO:0007669"/>
    <property type="project" value="InterPro"/>
</dbReference>
<dbReference type="AlphaFoldDB" id="A0A2H0WSX2"/>
<dbReference type="InterPro" id="IPR047863">
    <property type="entry name" value="Ribosomal_uS8_CS"/>
</dbReference>
<accession>A0A2H0WSX2</accession>
<keyword evidence="2 6" id="KW-0689">Ribosomal protein</keyword>
<evidence type="ECO:0000256" key="2">
    <source>
        <dbReference type="ARBA" id="ARBA00022980"/>
    </source>
</evidence>
<evidence type="ECO:0000256" key="3">
    <source>
        <dbReference type="ARBA" id="ARBA00023274"/>
    </source>
</evidence>
<keyword evidence="3 6" id="KW-0687">Ribonucleoprotein</keyword>
<protein>
    <recommendedName>
        <fullName evidence="4">Small ribosomal subunit protein uS8</fullName>
    </recommendedName>
    <alternativeName>
        <fullName evidence="5">30S ribosomal protein S8</fullName>
    </alternativeName>
</protein>
<name>A0A2H0WSX2_9BACT</name>
<evidence type="ECO:0000256" key="1">
    <source>
        <dbReference type="ARBA" id="ARBA00006471"/>
    </source>
</evidence>
<organism evidence="7 8">
    <name type="scientific">Candidatus Roizmanbacteria bacterium CG09_land_8_20_14_0_10_41_9</name>
    <dbReference type="NCBI Taxonomy" id="1974850"/>
    <lineage>
        <taxon>Bacteria</taxon>
        <taxon>Candidatus Roizmaniibacteriota</taxon>
    </lineage>
</organism>
<evidence type="ECO:0000256" key="4">
    <source>
        <dbReference type="ARBA" id="ARBA00035258"/>
    </source>
</evidence>
<dbReference type="FunFam" id="3.30.1490.10:FF:000001">
    <property type="entry name" value="30S ribosomal protein S8"/>
    <property type="match status" value="1"/>
</dbReference>
<dbReference type="GO" id="GO:0005840">
    <property type="term" value="C:ribosome"/>
    <property type="evidence" value="ECO:0007669"/>
    <property type="project" value="UniProtKB-KW"/>
</dbReference>
<reference evidence="8" key="1">
    <citation type="submission" date="2017-09" db="EMBL/GenBank/DDBJ databases">
        <title>Depth-based differentiation of microbial function through sediment-hosted aquifers and enrichment of novel symbionts in the deep terrestrial subsurface.</title>
        <authorList>
            <person name="Probst A.J."/>
            <person name="Ladd B."/>
            <person name="Jarett J.K."/>
            <person name="Geller-Mcgrath D.E."/>
            <person name="Sieber C.M.K."/>
            <person name="Emerson J.B."/>
            <person name="Anantharaman K."/>
            <person name="Thomas B.C."/>
            <person name="Malmstrom R."/>
            <person name="Stieglmeier M."/>
            <person name="Klingl A."/>
            <person name="Woyke T."/>
            <person name="Ryan C.M."/>
            <person name="Banfield J.F."/>
        </authorList>
    </citation>
    <scope>NUCLEOTIDE SEQUENCE [LARGE SCALE GENOMIC DNA]</scope>
</reference>
<dbReference type="Pfam" id="PF00410">
    <property type="entry name" value="Ribosomal_S8"/>
    <property type="match status" value="1"/>
</dbReference>
<evidence type="ECO:0000313" key="7">
    <source>
        <dbReference type="EMBL" id="PIS15753.1"/>
    </source>
</evidence>
<dbReference type="InterPro" id="IPR035987">
    <property type="entry name" value="Ribosomal_uS8_sf"/>
</dbReference>
<gene>
    <name evidence="7" type="primary">rpsH</name>
    <name evidence="7" type="ORF">COT62_01950</name>
</gene>
<dbReference type="Proteomes" id="UP000231198">
    <property type="component" value="Unassembled WGS sequence"/>
</dbReference>
<dbReference type="InterPro" id="IPR000630">
    <property type="entry name" value="Ribosomal_uS8"/>
</dbReference>
<sequence>MEHSVIDLIIRIKNGYLARKVDIEAPYSVFKENILEKLAELGYVKKYTIEGESIKKIRIFLSYADGVPGLTDVKIYSKPGARYYVSYKTLKPVIGGFGYSILSTPKGIMTHVEAKKEKVGGELLFNIW</sequence>
<dbReference type="GO" id="GO:1990904">
    <property type="term" value="C:ribonucleoprotein complex"/>
    <property type="evidence" value="ECO:0007669"/>
    <property type="project" value="UniProtKB-KW"/>
</dbReference>